<keyword evidence="3" id="KW-1185">Reference proteome</keyword>
<evidence type="ECO:0000313" key="3">
    <source>
        <dbReference type="Proteomes" id="UP001217838"/>
    </source>
</evidence>
<proteinExistence type="predicted"/>
<dbReference type="EMBL" id="JAQNDN010000001">
    <property type="protein sequence ID" value="MDC0667104.1"/>
    <property type="molecule type" value="Genomic_DNA"/>
</dbReference>
<name>A0ABT5AZ34_9BACT</name>
<feature type="region of interest" description="Disordered" evidence="1">
    <location>
        <begin position="210"/>
        <end position="257"/>
    </location>
</feature>
<sequence>MVVGLAPSSAAADDFAAGSLIVPMDTTYQDLGMFEAYGLVYDLLRQGVPVRWVIKVGKGYNEIDFMAMGTDVRTGVAIAAHGYRGGPWVIDAADAAAAMPIIEAWQAKNVNTAVHEATAPFTGDVARLLVVAPTIAMMADGNQKIARKYMMAAKIPDSVGNPMWPDSSPDMLDPLELAGPTIDSHSDGDLFDEDGDPVYCQFMSMHWASTTRRPTPRSSRRCASSCSTRPTCSPSVRRSTRSRTSSRTDFSSRPRAS</sequence>
<feature type="compositionally biased region" description="Low complexity" evidence="1">
    <location>
        <begin position="221"/>
        <end position="257"/>
    </location>
</feature>
<evidence type="ECO:0000256" key="1">
    <source>
        <dbReference type="SAM" id="MobiDB-lite"/>
    </source>
</evidence>
<protein>
    <submittedName>
        <fullName evidence="2">Uncharacterized protein</fullName>
    </submittedName>
</protein>
<accession>A0ABT5AZ34</accession>
<evidence type="ECO:0000313" key="2">
    <source>
        <dbReference type="EMBL" id="MDC0667104.1"/>
    </source>
</evidence>
<dbReference type="Proteomes" id="UP001217838">
    <property type="component" value="Unassembled WGS sequence"/>
</dbReference>
<gene>
    <name evidence="2" type="ORF">POL58_05115</name>
</gene>
<comment type="caution">
    <text evidence="2">The sequence shown here is derived from an EMBL/GenBank/DDBJ whole genome shotgun (WGS) entry which is preliminary data.</text>
</comment>
<organism evidence="2 3">
    <name type="scientific">Nannocystis radixulma</name>
    <dbReference type="NCBI Taxonomy" id="2995305"/>
    <lineage>
        <taxon>Bacteria</taxon>
        <taxon>Pseudomonadati</taxon>
        <taxon>Myxococcota</taxon>
        <taxon>Polyangia</taxon>
        <taxon>Nannocystales</taxon>
        <taxon>Nannocystaceae</taxon>
        <taxon>Nannocystis</taxon>
    </lineage>
</organism>
<reference evidence="2 3" key="1">
    <citation type="submission" date="2022-11" db="EMBL/GenBank/DDBJ databases">
        <title>Minimal conservation of predation-associated metabolite biosynthetic gene clusters underscores biosynthetic potential of Myxococcota including descriptions for ten novel species: Archangium lansinium sp. nov., Myxococcus landrumus sp. nov., Nannocystis bai.</title>
        <authorList>
            <person name="Ahearne A."/>
            <person name="Stevens C."/>
            <person name="Dowd S."/>
        </authorList>
    </citation>
    <scope>NUCLEOTIDE SEQUENCE [LARGE SCALE GENOMIC DNA]</scope>
    <source>
        <strain evidence="2 3">NCELM</strain>
    </source>
</reference>